<feature type="compositionally biased region" description="Polar residues" evidence="6">
    <location>
        <begin position="665"/>
        <end position="676"/>
    </location>
</feature>
<keyword evidence="3" id="KW-0805">Transcription regulation</keyword>
<keyword evidence="2" id="KW-0479">Metal-binding</keyword>
<accession>A0A8H7WGQ2</accession>
<evidence type="ECO:0000256" key="1">
    <source>
        <dbReference type="ARBA" id="ARBA00004123"/>
    </source>
</evidence>
<keyword evidence="9" id="KW-1185">Reference proteome</keyword>
<feature type="compositionally biased region" description="Polar residues" evidence="6">
    <location>
        <begin position="641"/>
        <end position="653"/>
    </location>
</feature>
<feature type="region of interest" description="Disordered" evidence="6">
    <location>
        <begin position="582"/>
        <end position="614"/>
    </location>
</feature>
<dbReference type="PANTHER" id="PTHR47338:SF10">
    <property type="entry name" value="TRANSCRIPTION FACTOR DOMAIN-CONTAINING PROTEIN-RELATED"/>
    <property type="match status" value="1"/>
</dbReference>
<name>A0A8H7WGQ2_9HELO</name>
<dbReference type="PANTHER" id="PTHR47338">
    <property type="entry name" value="ZN(II)2CYS6 TRANSCRIPTION FACTOR (EUROFUNG)-RELATED"/>
    <property type="match status" value="1"/>
</dbReference>
<dbReference type="InterPro" id="IPR050815">
    <property type="entry name" value="TF_fung"/>
</dbReference>
<keyword evidence="4" id="KW-0804">Transcription</keyword>
<evidence type="ECO:0000256" key="5">
    <source>
        <dbReference type="ARBA" id="ARBA00023242"/>
    </source>
</evidence>
<protein>
    <recommendedName>
        <fullName evidence="7">Xylanolytic transcriptional activator regulatory domain-containing protein</fullName>
    </recommendedName>
</protein>
<evidence type="ECO:0000313" key="8">
    <source>
        <dbReference type="EMBL" id="KAG4424601.1"/>
    </source>
</evidence>
<feature type="region of interest" description="Disordered" evidence="6">
    <location>
        <begin position="641"/>
        <end position="684"/>
    </location>
</feature>
<keyword evidence="5" id="KW-0539">Nucleus</keyword>
<sequence>MFLPFTISQGAVEKKLAECRVQTAGPSIECSSAPDSGVSRPSGLTSSETDAPILVGEFDDTGSYGHSIDRENGSDAGKSRARSPHTGSQELIHQDSAESQLPPEQIQRELYHVYFDRMHECLPILHPQRFHDALKLEPRLRPSISLRYAMWTMAASFVDKYKHLADVLYKRARSHALALEEQTHVDNFVNVYNAQCWHLIATYEAQQMYVGRAWLSTGKCVRLVQLMGLQHLDALVPNPINTLPKAKDLIELEERRRIFWAAFIGDRWASALSGWPMTINENEIHTNMPSSEAAFMQGKEEPGHALKDFLAESGATRLSSSFTGMVLAVTLMCRNFDHIHAAKSTKVANSDDDDQFWKRHRDLDNSLSDAFMCLPERLRITEQLRDSNAFFLNMILHTATICLHQSAVQRLARKQDDVTGILSQSVTRCIASARAISTAIRLFSQHDLSRMNPWAAFTLYVAGLVYCHDLRLSYEPTQDGLSNVTFLLAVMKSIDLYQPITEYFTVQLEIELEAAQTTRKGKQRQGRILCPPGNQECEASQSTLKEFEDDSQPWNSLSSEKAAGPYANPPFHQPLIGILSLNCGADPAPEQQSQAATIDSSPGSSSARGQEKPRQADYGVLTEHALPSNHKGTVFDQHHNTANRISGGLNNASDEPHGQERVATTRGNAYDGTSTGYEWPEGLPMSSNSYGRGYPETRGQVAEKQDSQDRDTFQGRMGTQPMSSVHHAIPLHTRASAFDEIFNGDPQYETFQGIDWDTFNNEYWSWNQNP</sequence>
<feature type="region of interest" description="Disordered" evidence="6">
    <location>
        <begin position="521"/>
        <end position="569"/>
    </location>
</feature>
<dbReference type="EMBL" id="JAFJYH010000019">
    <property type="protein sequence ID" value="KAG4424601.1"/>
    <property type="molecule type" value="Genomic_DNA"/>
</dbReference>
<comment type="subcellular location">
    <subcellularLocation>
        <location evidence="1">Nucleus</location>
    </subcellularLocation>
</comment>
<feature type="compositionally biased region" description="Polar residues" evidence="6">
    <location>
        <begin position="590"/>
        <end position="608"/>
    </location>
</feature>
<dbReference type="CDD" id="cd12148">
    <property type="entry name" value="fungal_TF_MHR"/>
    <property type="match status" value="1"/>
</dbReference>
<evidence type="ECO:0000256" key="6">
    <source>
        <dbReference type="SAM" id="MobiDB-lite"/>
    </source>
</evidence>
<dbReference type="GO" id="GO:0006351">
    <property type="term" value="P:DNA-templated transcription"/>
    <property type="evidence" value="ECO:0007669"/>
    <property type="project" value="InterPro"/>
</dbReference>
<reference evidence="8" key="1">
    <citation type="submission" date="2021-02" db="EMBL/GenBank/DDBJ databases">
        <title>Genome sequence Cadophora malorum strain M34.</title>
        <authorList>
            <person name="Stefanovic E."/>
            <person name="Vu D."/>
            <person name="Scully C."/>
            <person name="Dijksterhuis J."/>
            <person name="Roader J."/>
            <person name="Houbraken J."/>
        </authorList>
    </citation>
    <scope>NUCLEOTIDE SEQUENCE</scope>
    <source>
        <strain evidence="8">M34</strain>
    </source>
</reference>
<evidence type="ECO:0000256" key="3">
    <source>
        <dbReference type="ARBA" id="ARBA00023015"/>
    </source>
</evidence>
<dbReference type="InterPro" id="IPR007219">
    <property type="entry name" value="XnlR_reg_dom"/>
</dbReference>
<evidence type="ECO:0000259" key="7">
    <source>
        <dbReference type="SMART" id="SM00906"/>
    </source>
</evidence>
<comment type="caution">
    <text evidence="8">The sequence shown here is derived from an EMBL/GenBank/DDBJ whole genome shotgun (WGS) entry which is preliminary data.</text>
</comment>
<proteinExistence type="predicted"/>
<gene>
    <name evidence="8" type="ORF">IFR04_002311</name>
</gene>
<organism evidence="8 9">
    <name type="scientific">Cadophora malorum</name>
    <dbReference type="NCBI Taxonomy" id="108018"/>
    <lineage>
        <taxon>Eukaryota</taxon>
        <taxon>Fungi</taxon>
        <taxon>Dikarya</taxon>
        <taxon>Ascomycota</taxon>
        <taxon>Pezizomycotina</taxon>
        <taxon>Leotiomycetes</taxon>
        <taxon>Helotiales</taxon>
        <taxon>Ploettnerulaceae</taxon>
        <taxon>Cadophora</taxon>
    </lineage>
</organism>
<dbReference type="GO" id="GO:0000981">
    <property type="term" value="F:DNA-binding transcription factor activity, RNA polymerase II-specific"/>
    <property type="evidence" value="ECO:0007669"/>
    <property type="project" value="InterPro"/>
</dbReference>
<evidence type="ECO:0000256" key="4">
    <source>
        <dbReference type="ARBA" id="ARBA00023163"/>
    </source>
</evidence>
<feature type="domain" description="Xylanolytic transcriptional activator regulatory" evidence="7">
    <location>
        <begin position="213"/>
        <end position="295"/>
    </location>
</feature>
<dbReference type="OrthoDB" id="3037908at2759"/>
<evidence type="ECO:0000313" key="9">
    <source>
        <dbReference type="Proteomes" id="UP000664132"/>
    </source>
</evidence>
<feature type="region of interest" description="Disordered" evidence="6">
    <location>
        <begin position="24"/>
        <end position="103"/>
    </location>
</feature>
<dbReference type="AlphaFoldDB" id="A0A8H7WGQ2"/>
<dbReference type="Proteomes" id="UP000664132">
    <property type="component" value="Unassembled WGS sequence"/>
</dbReference>
<evidence type="ECO:0000256" key="2">
    <source>
        <dbReference type="ARBA" id="ARBA00022723"/>
    </source>
</evidence>
<dbReference type="Pfam" id="PF04082">
    <property type="entry name" value="Fungal_trans"/>
    <property type="match status" value="1"/>
</dbReference>
<dbReference type="GO" id="GO:0005634">
    <property type="term" value="C:nucleus"/>
    <property type="evidence" value="ECO:0007669"/>
    <property type="project" value="UniProtKB-SubCell"/>
</dbReference>
<dbReference type="GO" id="GO:0008270">
    <property type="term" value="F:zinc ion binding"/>
    <property type="evidence" value="ECO:0007669"/>
    <property type="project" value="InterPro"/>
</dbReference>
<dbReference type="SMART" id="SM00906">
    <property type="entry name" value="Fungal_trans"/>
    <property type="match status" value="1"/>
</dbReference>
<dbReference type="GO" id="GO:0003677">
    <property type="term" value="F:DNA binding"/>
    <property type="evidence" value="ECO:0007669"/>
    <property type="project" value="InterPro"/>
</dbReference>